<dbReference type="RefSeq" id="WP_094181321.1">
    <property type="nucleotide sequence ID" value="NZ_BJLP01000035.1"/>
</dbReference>
<keyword evidence="1" id="KW-0472">Membrane</keyword>
<organism evidence="3 4">
    <name type="scientific">Cellulomonas uda</name>
    <dbReference type="NCBI Taxonomy" id="1714"/>
    <lineage>
        <taxon>Bacteria</taxon>
        <taxon>Bacillati</taxon>
        <taxon>Actinomycetota</taxon>
        <taxon>Actinomycetes</taxon>
        <taxon>Micrococcales</taxon>
        <taxon>Cellulomonadaceae</taxon>
        <taxon>Cellulomonas</taxon>
    </lineage>
</organism>
<dbReference type="Pfam" id="PF14019">
    <property type="entry name" value="DUF4235"/>
    <property type="match status" value="1"/>
</dbReference>
<evidence type="ECO:0000256" key="2">
    <source>
        <dbReference type="SAM" id="SignalP"/>
    </source>
</evidence>
<sequence length="89" mass="8873">MAGKPSTPVLAKLVGLAAAAAAAWAANQVITQSWQAARGHKPPKAEDPGDSQLAEILVAAALSGAAVAVARALATRGTARFAVKTDITD</sequence>
<reference evidence="3 4" key="1">
    <citation type="submission" date="2019-06" db="EMBL/GenBank/DDBJ databases">
        <title>Whole genome shotgun sequence of Cellulomonas uda NBRC 3747.</title>
        <authorList>
            <person name="Hosoyama A."/>
            <person name="Uohara A."/>
            <person name="Ohji S."/>
            <person name="Ichikawa N."/>
        </authorList>
    </citation>
    <scope>NUCLEOTIDE SEQUENCE [LARGE SCALE GENOMIC DNA]</scope>
    <source>
        <strain evidence="3 4">NBRC 3747</strain>
    </source>
</reference>
<gene>
    <name evidence="3" type="ORF">CUD01_21560</name>
</gene>
<evidence type="ECO:0008006" key="5">
    <source>
        <dbReference type="Google" id="ProtNLM"/>
    </source>
</evidence>
<evidence type="ECO:0000313" key="4">
    <source>
        <dbReference type="Proteomes" id="UP000315842"/>
    </source>
</evidence>
<name>A0A4Y3KCN3_CELUD</name>
<keyword evidence="1" id="KW-0812">Transmembrane</keyword>
<evidence type="ECO:0000256" key="1">
    <source>
        <dbReference type="SAM" id="Phobius"/>
    </source>
</evidence>
<feature type="signal peptide" evidence="2">
    <location>
        <begin position="1"/>
        <end position="25"/>
    </location>
</feature>
<dbReference type="AlphaFoldDB" id="A0A4Y3KCN3"/>
<dbReference type="InterPro" id="IPR025329">
    <property type="entry name" value="DUF4235"/>
</dbReference>
<evidence type="ECO:0000313" key="3">
    <source>
        <dbReference type="EMBL" id="GEA81712.1"/>
    </source>
</evidence>
<comment type="caution">
    <text evidence="3">The sequence shown here is derived from an EMBL/GenBank/DDBJ whole genome shotgun (WGS) entry which is preliminary data.</text>
</comment>
<proteinExistence type="predicted"/>
<dbReference type="Proteomes" id="UP000315842">
    <property type="component" value="Unassembled WGS sequence"/>
</dbReference>
<feature type="transmembrane region" description="Helical" evidence="1">
    <location>
        <begin position="56"/>
        <end position="74"/>
    </location>
</feature>
<feature type="chain" id="PRO_5021275318" description="DUF4235 domain-containing protein" evidence="2">
    <location>
        <begin position="26"/>
        <end position="89"/>
    </location>
</feature>
<keyword evidence="2" id="KW-0732">Signal</keyword>
<keyword evidence="1" id="KW-1133">Transmembrane helix</keyword>
<dbReference type="EMBL" id="BJLP01000035">
    <property type="protein sequence ID" value="GEA81712.1"/>
    <property type="molecule type" value="Genomic_DNA"/>
</dbReference>
<accession>A0A4Y3KCN3</accession>
<keyword evidence="4" id="KW-1185">Reference proteome</keyword>
<protein>
    <recommendedName>
        <fullName evidence="5">DUF4235 domain-containing protein</fullName>
    </recommendedName>
</protein>